<evidence type="ECO:0000313" key="1">
    <source>
        <dbReference type="EMBL" id="CQR72323.1"/>
    </source>
</evidence>
<evidence type="ECO:0000313" key="2">
    <source>
        <dbReference type="Proteomes" id="UP000049855"/>
    </source>
</evidence>
<name>A0A0U1KZF1_9FIRM</name>
<dbReference type="AlphaFoldDB" id="A0A0U1KZF1"/>
<gene>
    <name evidence="1" type="ORF">SpAn4DRAFT_2783</name>
</gene>
<sequence>MCDFYAKNARQLSKTGIYHIMLRGNEPSSLIIGKLLKR</sequence>
<protein>
    <submittedName>
        <fullName evidence="1">Uncharacterized protein</fullName>
    </submittedName>
</protein>
<dbReference type="EMBL" id="CTRP01000010">
    <property type="protein sequence ID" value="CQR72323.1"/>
    <property type="molecule type" value="Genomic_DNA"/>
</dbReference>
<proteinExistence type="predicted"/>
<reference evidence="2" key="1">
    <citation type="submission" date="2015-03" db="EMBL/GenBank/DDBJ databases">
        <authorList>
            <person name="Nijsse Bart"/>
        </authorList>
    </citation>
    <scope>NUCLEOTIDE SEQUENCE [LARGE SCALE GENOMIC DNA]</scope>
</reference>
<dbReference type="Proteomes" id="UP000049855">
    <property type="component" value="Unassembled WGS sequence"/>
</dbReference>
<organism evidence="1 2">
    <name type="scientific">Sporomusa ovata</name>
    <dbReference type="NCBI Taxonomy" id="2378"/>
    <lineage>
        <taxon>Bacteria</taxon>
        <taxon>Bacillati</taxon>
        <taxon>Bacillota</taxon>
        <taxon>Negativicutes</taxon>
        <taxon>Selenomonadales</taxon>
        <taxon>Sporomusaceae</taxon>
        <taxon>Sporomusa</taxon>
    </lineage>
</organism>
<accession>A0A0U1KZF1</accession>
<keyword evidence="2" id="KW-1185">Reference proteome</keyword>